<dbReference type="EMBL" id="JANPWB010000010">
    <property type="protein sequence ID" value="KAJ1145555.1"/>
    <property type="molecule type" value="Genomic_DNA"/>
</dbReference>
<gene>
    <name evidence="2" type="ORF">NDU88_011841</name>
</gene>
<keyword evidence="3" id="KW-1185">Reference proteome</keyword>
<dbReference type="AlphaFoldDB" id="A0AAV7R283"/>
<accession>A0AAV7R283</accession>
<evidence type="ECO:0000313" key="2">
    <source>
        <dbReference type="EMBL" id="KAJ1145555.1"/>
    </source>
</evidence>
<reference evidence="2" key="1">
    <citation type="journal article" date="2022" name="bioRxiv">
        <title>Sequencing and chromosome-scale assembly of the giantPleurodeles waltlgenome.</title>
        <authorList>
            <person name="Brown T."/>
            <person name="Elewa A."/>
            <person name="Iarovenko S."/>
            <person name="Subramanian E."/>
            <person name="Araus A.J."/>
            <person name="Petzold A."/>
            <person name="Susuki M."/>
            <person name="Suzuki K.-i.T."/>
            <person name="Hayashi T."/>
            <person name="Toyoda A."/>
            <person name="Oliveira C."/>
            <person name="Osipova E."/>
            <person name="Leigh N.D."/>
            <person name="Simon A."/>
            <person name="Yun M.H."/>
        </authorList>
    </citation>
    <scope>NUCLEOTIDE SEQUENCE</scope>
    <source>
        <strain evidence="2">20211129_DDA</strain>
        <tissue evidence="2">Liver</tissue>
    </source>
</reference>
<feature type="region of interest" description="Disordered" evidence="1">
    <location>
        <begin position="36"/>
        <end position="74"/>
    </location>
</feature>
<dbReference type="Proteomes" id="UP001066276">
    <property type="component" value="Chromosome 6"/>
</dbReference>
<evidence type="ECO:0000256" key="1">
    <source>
        <dbReference type="SAM" id="MobiDB-lite"/>
    </source>
</evidence>
<organism evidence="2 3">
    <name type="scientific">Pleurodeles waltl</name>
    <name type="common">Iberian ribbed newt</name>
    <dbReference type="NCBI Taxonomy" id="8319"/>
    <lineage>
        <taxon>Eukaryota</taxon>
        <taxon>Metazoa</taxon>
        <taxon>Chordata</taxon>
        <taxon>Craniata</taxon>
        <taxon>Vertebrata</taxon>
        <taxon>Euteleostomi</taxon>
        <taxon>Amphibia</taxon>
        <taxon>Batrachia</taxon>
        <taxon>Caudata</taxon>
        <taxon>Salamandroidea</taxon>
        <taxon>Salamandridae</taxon>
        <taxon>Pleurodelinae</taxon>
        <taxon>Pleurodeles</taxon>
    </lineage>
</organism>
<sequence>MFHYFREQLEKEKHRPLFPQLQPKKLVTWDEAMDSRPPLQIDMDGPGPATYLPLTNSGKPSFTIGRKTPPKGKQ</sequence>
<name>A0AAV7R283_PLEWA</name>
<evidence type="ECO:0000313" key="3">
    <source>
        <dbReference type="Proteomes" id="UP001066276"/>
    </source>
</evidence>
<comment type="caution">
    <text evidence="2">The sequence shown here is derived from an EMBL/GenBank/DDBJ whole genome shotgun (WGS) entry which is preliminary data.</text>
</comment>
<proteinExistence type="predicted"/>
<protein>
    <submittedName>
        <fullName evidence="2">Uncharacterized protein</fullName>
    </submittedName>
</protein>